<keyword evidence="2 10" id="KW-0479">Metal-binding</keyword>
<comment type="function">
    <text evidence="10 11">Component of the transcription regulatory histone acetylation (HAT) complex SAGA, a multiprotein complex that activates transcription by remodeling chromatin and mediating histone acetylation and deubiquitination. Within the SAGA complex, participates in a subcomplex that specifically deubiquitinates histone H2B. The SAGA complex is recruited to specific gene promoters by activators, where it is required for transcription.</text>
</comment>
<proteinExistence type="inferred from homology"/>
<dbReference type="Proteomes" id="UP000695000">
    <property type="component" value="Unplaced"/>
</dbReference>
<evidence type="ECO:0000256" key="4">
    <source>
        <dbReference type="ARBA" id="ARBA00022833"/>
    </source>
</evidence>
<dbReference type="HAMAP" id="MF_03047">
    <property type="entry name" value="Sgf11"/>
    <property type="match status" value="1"/>
</dbReference>
<evidence type="ECO:0000256" key="2">
    <source>
        <dbReference type="ARBA" id="ARBA00022723"/>
    </source>
</evidence>
<keyword evidence="13" id="KW-1185">Reference proteome</keyword>
<name>A0ABM1MG77_NICVS</name>
<dbReference type="PANTHER" id="PTHR46367">
    <property type="entry name" value="ATAXIN-7-LIKE PROTEIN 3"/>
    <property type="match status" value="1"/>
</dbReference>
<evidence type="ECO:0000256" key="11">
    <source>
        <dbReference type="RuleBase" id="RU261113"/>
    </source>
</evidence>
<feature type="compositionally biased region" description="Basic residues" evidence="12">
    <location>
        <begin position="283"/>
        <end position="296"/>
    </location>
</feature>
<feature type="compositionally biased region" description="Low complexity" evidence="12">
    <location>
        <begin position="179"/>
        <end position="189"/>
    </location>
</feature>
<organism evidence="13 14">
    <name type="scientific">Nicrophorus vespilloides</name>
    <name type="common">Boreal carrion beetle</name>
    <dbReference type="NCBI Taxonomy" id="110193"/>
    <lineage>
        <taxon>Eukaryota</taxon>
        <taxon>Metazoa</taxon>
        <taxon>Ecdysozoa</taxon>
        <taxon>Arthropoda</taxon>
        <taxon>Hexapoda</taxon>
        <taxon>Insecta</taxon>
        <taxon>Pterygota</taxon>
        <taxon>Neoptera</taxon>
        <taxon>Endopterygota</taxon>
        <taxon>Coleoptera</taxon>
        <taxon>Polyphaga</taxon>
        <taxon>Staphyliniformia</taxon>
        <taxon>Silphidae</taxon>
        <taxon>Nicrophorinae</taxon>
        <taxon>Nicrophorus</taxon>
    </lineage>
</organism>
<accession>A0ABM1MG77</accession>
<evidence type="ECO:0000256" key="7">
    <source>
        <dbReference type="ARBA" id="ARBA00023159"/>
    </source>
</evidence>
<keyword evidence="4 10" id="KW-0862">Zinc</keyword>
<evidence type="ECO:0000256" key="10">
    <source>
        <dbReference type="HAMAP-Rule" id="MF_03047"/>
    </source>
</evidence>
<evidence type="ECO:0000256" key="5">
    <source>
        <dbReference type="ARBA" id="ARBA00022853"/>
    </source>
</evidence>
<keyword evidence="9 10" id="KW-0539">Nucleus</keyword>
<feature type="compositionally biased region" description="Polar residues" evidence="12">
    <location>
        <begin position="262"/>
        <end position="271"/>
    </location>
</feature>
<evidence type="ECO:0000256" key="1">
    <source>
        <dbReference type="ARBA" id="ARBA00004123"/>
    </source>
</evidence>
<evidence type="ECO:0000313" key="14">
    <source>
        <dbReference type="RefSeq" id="XP_017773577.1"/>
    </source>
</evidence>
<evidence type="ECO:0000256" key="6">
    <source>
        <dbReference type="ARBA" id="ARBA00023015"/>
    </source>
</evidence>
<sequence>MKVVWRTAAAVEYFGRSEAAAVCMQVSAVEIEQEVRLCTSSTVQRRGGKRGRFEMMAADEPQQAFTHDDDFHDIVNDKDTLRRATERFLVNMIDELTLGIIFDTHRKYKTRAFDLDGDGSPCNDIGNDTSVDIFGQHNMKKTQECECPNCDRAVVAARFAPHLEACLGMGRSRSRNASRRIANNNSNNNNKDRDSNMYSELPSDDEFDDSGDKRRKKKHRNGNKKGKGTPKKLISETEPIETTTVDIEGDEDGDVSLKDFLQDNSNHSSPVDVSAPATPNSNKSKKDKNKNKKNKRDRTSPSTSLE</sequence>
<dbReference type="InterPro" id="IPR051078">
    <property type="entry name" value="SGF11"/>
</dbReference>
<feature type="region of interest" description="Disordered" evidence="12">
    <location>
        <begin position="172"/>
        <end position="306"/>
    </location>
</feature>
<evidence type="ECO:0000256" key="9">
    <source>
        <dbReference type="ARBA" id="ARBA00023242"/>
    </source>
</evidence>
<dbReference type="Gene3D" id="3.30.160.60">
    <property type="entry name" value="Classic Zinc Finger"/>
    <property type="match status" value="1"/>
</dbReference>
<evidence type="ECO:0000256" key="8">
    <source>
        <dbReference type="ARBA" id="ARBA00023163"/>
    </source>
</evidence>
<keyword evidence="3 10" id="KW-0863">Zinc-finger</keyword>
<evidence type="ECO:0000256" key="12">
    <source>
        <dbReference type="SAM" id="MobiDB-lite"/>
    </source>
</evidence>
<evidence type="ECO:0000256" key="3">
    <source>
        <dbReference type="ARBA" id="ARBA00022771"/>
    </source>
</evidence>
<keyword evidence="8 10" id="KW-0804">Transcription</keyword>
<feature type="compositionally biased region" description="Basic residues" evidence="12">
    <location>
        <begin position="213"/>
        <end position="230"/>
    </location>
</feature>
<comment type="subcellular location">
    <subcellularLocation>
        <location evidence="1 10 11">Nucleus</location>
    </subcellularLocation>
</comment>
<keyword evidence="6 10" id="KW-0805">Transcription regulation</keyword>
<keyword evidence="7 10" id="KW-0010">Activator</keyword>
<protein>
    <recommendedName>
        <fullName evidence="10">SAGA-associated factor 11 homolog</fullName>
    </recommendedName>
</protein>
<dbReference type="GeneID" id="108560516"/>
<comment type="domain">
    <text evidence="10">The C-terminal SGF11-type zinc-finger domain forms part of the 'catalytic lobe' of the SAGA deubiquitination module.</text>
</comment>
<evidence type="ECO:0000313" key="13">
    <source>
        <dbReference type="Proteomes" id="UP000695000"/>
    </source>
</evidence>
<comment type="similarity">
    <text evidence="10 11">Belongs to the SGF11 family.</text>
</comment>
<dbReference type="Pfam" id="PF08209">
    <property type="entry name" value="Sgf11"/>
    <property type="match status" value="1"/>
</dbReference>
<keyword evidence="5 10" id="KW-0156">Chromatin regulator</keyword>
<reference evidence="14" key="1">
    <citation type="submission" date="2025-08" db="UniProtKB">
        <authorList>
            <consortium name="RefSeq"/>
        </authorList>
    </citation>
    <scope>IDENTIFICATION</scope>
    <source>
        <tissue evidence="14">Whole Larva</tissue>
    </source>
</reference>
<comment type="domain">
    <text evidence="10">The long N-terminal helix forms part of the 'assembly lobe' of the SAGA deubiquitination module.</text>
</comment>
<dbReference type="PANTHER" id="PTHR46367:SF1">
    <property type="entry name" value="ATAXIN-7-LIKE PROTEIN 3"/>
    <property type="match status" value="1"/>
</dbReference>
<comment type="subunit">
    <text evidence="10">Component of some SAGA transcription coactivator-HAT complexes. Within the SAGA complex, participates to a subcomplex of SAGA called the DUB module (deubiquitination module).</text>
</comment>
<dbReference type="InterPro" id="IPR013246">
    <property type="entry name" value="SAGA_su_Sgf11"/>
</dbReference>
<gene>
    <name evidence="14" type="primary">LOC108560516</name>
    <name evidence="10" type="synonym">Sgf11</name>
</gene>
<dbReference type="RefSeq" id="XP_017773577.1">
    <property type="nucleotide sequence ID" value="XM_017918088.1"/>
</dbReference>
<feature type="zinc finger region" description="SGF11-type" evidence="10">
    <location>
        <begin position="145"/>
        <end position="166"/>
    </location>
</feature>